<dbReference type="AlphaFoldDB" id="A0AAV4YCC0"/>
<protein>
    <submittedName>
        <fullName evidence="2">Uncharacterized protein</fullName>
    </submittedName>
</protein>
<accession>A0AAV4YCC0</accession>
<evidence type="ECO:0000313" key="2">
    <source>
        <dbReference type="EMBL" id="GIZ04948.1"/>
    </source>
</evidence>
<feature type="region of interest" description="Disordered" evidence="1">
    <location>
        <begin position="32"/>
        <end position="86"/>
    </location>
</feature>
<comment type="caution">
    <text evidence="2">The sequence shown here is derived from an EMBL/GenBank/DDBJ whole genome shotgun (WGS) entry which is preliminary data.</text>
</comment>
<evidence type="ECO:0000256" key="1">
    <source>
        <dbReference type="SAM" id="MobiDB-lite"/>
    </source>
</evidence>
<gene>
    <name evidence="2" type="ORF">CEXT_462671</name>
</gene>
<keyword evidence="3" id="KW-1185">Reference proteome</keyword>
<name>A0AAV4YCC0_CAEEX</name>
<proteinExistence type="predicted"/>
<reference evidence="2 3" key="1">
    <citation type="submission" date="2021-06" db="EMBL/GenBank/DDBJ databases">
        <title>Caerostris extrusa draft genome.</title>
        <authorList>
            <person name="Kono N."/>
            <person name="Arakawa K."/>
        </authorList>
    </citation>
    <scope>NUCLEOTIDE SEQUENCE [LARGE SCALE GENOMIC DNA]</scope>
</reference>
<organism evidence="2 3">
    <name type="scientific">Caerostris extrusa</name>
    <name type="common">Bark spider</name>
    <name type="synonym">Caerostris bankana</name>
    <dbReference type="NCBI Taxonomy" id="172846"/>
    <lineage>
        <taxon>Eukaryota</taxon>
        <taxon>Metazoa</taxon>
        <taxon>Ecdysozoa</taxon>
        <taxon>Arthropoda</taxon>
        <taxon>Chelicerata</taxon>
        <taxon>Arachnida</taxon>
        <taxon>Araneae</taxon>
        <taxon>Araneomorphae</taxon>
        <taxon>Entelegynae</taxon>
        <taxon>Araneoidea</taxon>
        <taxon>Araneidae</taxon>
        <taxon>Caerostris</taxon>
    </lineage>
</organism>
<dbReference type="EMBL" id="BPLR01019171">
    <property type="protein sequence ID" value="GIZ04948.1"/>
    <property type="molecule type" value="Genomic_DNA"/>
</dbReference>
<dbReference type="Proteomes" id="UP001054945">
    <property type="component" value="Unassembled WGS sequence"/>
</dbReference>
<evidence type="ECO:0000313" key="3">
    <source>
        <dbReference type="Proteomes" id="UP001054945"/>
    </source>
</evidence>
<sequence length="86" mass="9676">MEKKKVKGGQQFHSLSSVFYLEMTLGLISHEDEGLSQGRGAERASSQTLGEVTRNERGEIQSALEKQSPGENRNRKCGMPLRDRQR</sequence>